<dbReference type="InterPro" id="IPR029000">
    <property type="entry name" value="Cyclophilin-like_dom_sf"/>
</dbReference>
<dbReference type="GO" id="GO:0016787">
    <property type="term" value="F:hydrolase activity"/>
    <property type="evidence" value="ECO:0007669"/>
    <property type="project" value="UniProtKB-KW"/>
</dbReference>
<evidence type="ECO:0000256" key="2">
    <source>
        <dbReference type="ARBA" id="ARBA00022801"/>
    </source>
</evidence>
<organism evidence="6 7">
    <name type="scientific">Nocardioides albidus</name>
    <dbReference type="NCBI Taxonomy" id="1517589"/>
    <lineage>
        <taxon>Bacteria</taxon>
        <taxon>Bacillati</taxon>
        <taxon>Actinomycetota</taxon>
        <taxon>Actinomycetes</taxon>
        <taxon>Propionibacteriales</taxon>
        <taxon>Nocardioidaceae</taxon>
        <taxon>Nocardioides</taxon>
    </lineage>
</organism>
<keyword evidence="7" id="KW-1185">Reference proteome</keyword>
<dbReference type="GO" id="GO:0005524">
    <property type="term" value="F:ATP binding"/>
    <property type="evidence" value="ECO:0007669"/>
    <property type="project" value="UniProtKB-KW"/>
</dbReference>
<dbReference type="Proteomes" id="UP000313231">
    <property type="component" value="Unassembled WGS sequence"/>
</dbReference>
<dbReference type="InterPro" id="IPR010016">
    <property type="entry name" value="PxpB"/>
</dbReference>
<dbReference type="PANTHER" id="PTHR34698:SF2">
    <property type="entry name" value="5-OXOPROLINASE SUBUNIT B"/>
    <property type="match status" value="1"/>
</dbReference>
<dbReference type="Gene3D" id="2.40.100.10">
    <property type="entry name" value="Cyclophilin-like"/>
    <property type="match status" value="1"/>
</dbReference>
<evidence type="ECO:0000256" key="1">
    <source>
        <dbReference type="ARBA" id="ARBA00022741"/>
    </source>
</evidence>
<feature type="compositionally biased region" description="Polar residues" evidence="4">
    <location>
        <begin position="45"/>
        <end position="60"/>
    </location>
</feature>
<feature type="domain" description="Carboxyltransferase" evidence="5">
    <location>
        <begin position="143"/>
        <end position="371"/>
    </location>
</feature>
<proteinExistence type="predicted"/>
<dbReference type="Pfam" id="PF02682">
    <property type="entry name" value="CT_C_D"/>
    <property type="match status" value="1"/>
</dbReference>
<keyword evidence="1" id="KW-0547">Nucleotide-binding</keyword>
<name>A0A5C4VS52_9ACTN</name>
<evidence type="ECO:0000256" key="3">
    <source>
        <dbReference type="ARBA" id="ARBA00022840"/>
    </source>
</evidence>
<evidence type="ECO:0000259" key="5">
    <source>
        <dbReference type="SMART" id="SM00796"/>
    </source>
</evidence>
<evidence type="ECO:0000256" key="4">
    <source>
        <dbReference type="SAM" id="MobiDB-lite"/>
    </source>
</evidence>
<dbReference type="InterPro" id="IPR003833">
    <property type="entry name" value="CT_C_D"/>
</dbReference>
<keyword evidence="2" id="KW-0378">Hydrolase</keyword>
<feature type="region of interest" description="Disordered" evidence="4">
    <location>
        <begin position="39"/>
        <end position="60"/>
    </location>
</feature>
<comment type="caution">
    <text evidence="6">The sequence shown here is derived from an EMBL/GenBank/DDBJ whole genome shotgun (WGS) entry which is preliminary data.</text>
</comment>
<accession>A0A5C4VS52</accession>
<dbReference type="SUPFAM" id="SSF160467">
    <property type="entry name" value="PH0987 N-terminal domain-like"/>
    <property type="match status" value="1"/>
</dbReference>
<protein>
    <submittedName>
        <fullName evidence="6">Carboxyltransferase domain-containing protein</fullName>
    </submittedName>
</protein>
<dbReference type="SMART" id="SM00796">
    <property type="entry name" value="AHS1"/>
    <property type="match status" value="1"/>
</dbReference>
<keyword evidence="3" id="KW-0067">ATP-binding</keyword>
<keyword evidence="6" id="KW-0808">Transferase</keyword>
<evidence type="ECO:0000313" key="7">
    <source>
        <dbReference type="Proteomes" id="UP000313231"/>
    </source>
</evidence>
<dbReference type="PANTHER" id="PTHR34698">
    <property type="entry name" value="5-OXOPROLINASE SUBUNIT B"/>
    <property type="match status" value="1"/>
</dbReference>
<dbReference type="GO" id="GO:0016740">
    <property type="term" value="F:transferase activity"/>
    <property type="evidence" value="ECO:0007669"/>
    <property type="project" value="UniProtKB-KW"/>
</dbReference>
<dbReference type="SUPFAM" id="SSF50891">
    <property type="entry name" value="Cyclophilin-like"/>
    <property type="match status" value="1"/>
</dbReference>
<sequence length="446" mass="48866">MATDSPGIDTVMAESWLPAPNLLSSVWMRGRWARAVAGTEARSAPCSSSSRTQPPTVETTRSAIPRVPWVATATRTSSRCACATASTSAGIGDAASSPHGVDRACVEHGRAAGAAHPPGPPGITMTGSSILRTVAPRDGRPTTWIRQAGDDQVLVEYDDTAEEVVSLNFRVHALLQELAQHPVDGVLETSTGLRSVMVTFDPEVIGRDRLMDELSDREGAAVDLDSLVVDSRLLELPIAFDDETTREAVNRYRITTRMDAPNVRDRDNIDYIVQYNGFQDREAFFARFLSTVWWTASIGYFPGLPSLLALDPLTQLSAPKYNPTRMWTPEGAVGIGGSAIVLYPMESPGAYQLFGRTLPIWRPVAGDADVTDFQVFRPCDRVRFTRVTESELRSLRLQVFEGSYPWRITEERFVVADYLAEVERTRDAAATVAEHRRVAAAGVEIP</sequence>
<dbReference type="Gene3D" id="3.30.1360.40">
    <property type="match status" value="1"/>
</dbReference>
<evidence type="ECO:0000313" key="6">
    <source>
        <dbReference type="EMBL" id="TNM38657.1"/>
    </source>
</evidence>
<reference evidence="6 7" key="1">
    <citation type="journal article" date="2016" name="Int. J. Syst. Evol. Microbiol.">
        <title>Nocardioides albidus sp. nov., an actinobacterium isolated from garden soil.</title>
        <authorList>
            <person name="Singh H."/>
            <person name="Du J."/>
            <person name="Trinh H."/>
            <person name="Won K."/>
            <person name="Yang J.E."/>
            <person name="Yin C."/>
            <person name="Kook M."/>
            <person name="Yi T.H."/>
        </authorList>
    </citation>
    <scope>NUCLEOTIDE SEQUENCE [LARGE SCALE GENOMIC DNA]</scope>
    <source>
        <strain evidence="6 7">CCTCC AB 2015297</strain>
    </source>
</reference>
<dbReference type="AlphaFoldDB" id="A0A5C4VS52"/>
<gene>
    <name evidence="6" type="ORF">FHP29_15670</name>
</gene>
<dbReference type="EMBL" id="VDMP01000025">
    <property type="protein sequence ID" value="TNM38657.1"/>
    <property type="molecule type" value="Genomic_DNA"/>
</dbReference>